<dbReference type="RefSeq" id="WP_002707738.1">
    <property type="nucleotide sequence ID" value="NZ_JH651384.1"/>
</dbReference>
<gene>
    <name evidence="4" type="ORF">Thini_1172</name>
</gene>
<evidence type="ECO:0000256" key="2">
    <source>
        <dbReference type="SAM" id="SignalP"/>
    </source>
</evidence>
<feature type="signal peptide" evidence="2">
    <location>
        <begin position="1"/>
        <end position="21"/>
    </location>
</feature>
<feature type="chain" id="PRO_5024975288" evidence="2">
    <location>
        <begin position="22"/>
        <end position="309"/>
    </location>
</feature>
<dbReference type="SUPFAM" id="SSF56281">
    <property type="entry name" value="Metallo-hydrolase/oxidoreductase"/>
    <property type="match status" value="1"/>
</dbReference>
<dbReference type="AlphaFoldDB" id="A0A656HEF1"/>
<evidence type="ECO:0000256" key="1">
    <source>
        <dbReference type="ARBA" id="ARBA00005250"/>
    </source>
</evidence>
<dbReference type="PANTHER" id="PTHR42951:SF4">
    <property type="entry name" value="ACYL-COENZYME A THIOESTERASE MBLAC2"/>
    <property type="match status" value="1"/>
</dbReference>
<sequence precursor="true">MLAKLLQAVTCLMLLGQAAHAFEPATEKVTDNVYAIVGEIDQRSAENQGLNNTTGFIITNDGVVLVGSGATVGSAKMLEAAVKSVTDKPIKQVLNIGVQDHHWMGNSHFLAQKIPVSALAKTMEGQKAQESMNRMRLSSGIGGKPEDLTVEYPSETFDGDEKTLTIGGVEMSLRYLGDAHFPGDAVLWLPKEKVVFTGDIVFNDRMLGILPEISKVKDWQATFNKVAELKPEHVIPGHGNPSDWATAQKDTGDYLDWLVTEVGKSLDEMEDLGDAVKRLSADETFNFLHMHEELNGRNIHQSYLQLETE</sequence>
<evidence type="ECO:0000313" key="4">
    <source>
        <dbReference type="EMBL" id="EIJ33790.1"/>
    </source>
</evidence>
<dbReference type="CDD" id="cd16282">
    <property type="entry name" value="metallo-hydrolase-like_MBL-fold"/>
    <property type="match status" value="1"/>
</dbReference>
<organism evidence="4 5">
    <name type="scientific">Thiothrix nivea (strain ATCC 35100 / DSM 5205 / JP2)</name>
    <dbReference type="NCBI Taxonomy" id="870187"/>
    <lineage>
        <taxon>Bacteria</taxon>
        <taxon>Pseudomonadati</taxon>
        <taxon>Pseudomonadota</taxon>
        <taxon>Gammaproteobacteria</taxon>
        <taxon>Thiotrichales</taxon>
        <taxon>Thiotrichaceae</taxon>
        <taxon>Thiothrix</taxon>
    </lineage>
</organism>
<keyword evidence="2" id="KW-0732">Signal</keyword>
<dbReference type="PANTHER" id="PTHR42951">
    <property type="entry name" value="METALLO-BETA-LACTAMASE DOMAIN-CONTAINING"/>
    <property type="match status" value="1"/>
</dbReference>
<accession>A0A656HEF1</accession>
<dbReference type="SMART" id="SM00849">
    <property type="entry name" value="Lactamase_B"/>
    <property type="match status" value="1"/>
</dbReference>
<name>A0A656HEF1_THINJ</name>
<proteinExistence type="inferred from homology"/>
<evidence type="ECO:0000313" key="5">
    <source>
        <dbReference type="Proteomes" id="UP000005317"/>
    </source>
</evidence>
<dbReference type="InterPro" id="IPR036866">
    <property type="entry name" value="RibonucZ/Hydroxyglut_hydro"/>
</dbReference>
<keyword evidence="5" id="KW-1185">Reference proteome</keyword>
<dbReference type="InterPro" id="IPR050855">
    <property type="entry name" value="NDM-1-like"/>
</dbReference>
<feature type="domain" description="Metallo-beta-lactamase" evidence="3">
    <location>
        <begin position="51"/>
        <end position="238"/>
    </location>
</feature>
<dbReference type="EMBL" id="JH651384">
    <property type="protein sequence ID" value="EIJ33790.1"/>
    <property type="molecule type" value="Genomic_DNA"/>
</dbReference>
<dbReference type="GO" id="GO:0017001">
    <property type="term" value="P:antibiotic catabolic process"/>
    <property type="evidence" value="ECO:0007669"/>
    <property type="project" value="UniProtKB-ARBA"/>
</dbReference>
<evidence type="ECO:0000259" key="3">
    <source>
        <dbReference type="SMART" id="SM00849"/>
    </source>
</evidence>
<dbReference type="Gene3D" id="3.60.15.10">
    <property type="entry name" value="Ribonuclease Z/Hydroxyacylglutathione hydrolase-like"/>
    <property type="match status" value="1"/>
</dbReference>
<dbReference type="InterPro" id="IPR001279">
    <property type="entry name" value="Metallo-B-lactamas"/>
</dbReference>
<comment type="similarity">
    <text evidence="1">Belongs to the metallo-beta-lactamase superfamily. Class-B beta-lactamase family.</text>
</comment>
<reference evidence="5" key="1">
    <citation type="journal article" date="2011" name="Stand. Genomic Sci.">
        <title>Genome sequence of the filamentous, gliding Thiothrix nivea neotype strain (JP2(T)).</title>
        <authorList>
            <person name="Lapidus A."/>
            <person name="Nolan M."/>
            <person name="Lucas S."/>
            <person name="Glavina Del Rio T."/>
            <person name="Tice H."/>
            <person name="Cheng J.F."/>
            <person name="Tapia R."/>
            <person name="Han C."/>
            <person name="Goodwin L."/>
            <person name="Pitluck S."/>
            <person name="Liolios K."/>
            <person name="Pagani I."/>
            <person name="Ivanova N."/>
            <person name="Huntemann M."/>
            <person name="Mavromatis K."/>
            <person name="Mikhailova N."/>
            <person name="Pati A."/>
            <person name="Chen A."/>
            <person name="Palaniappan K."/>
            <person name="Land M."/>
            <person name="Brambilla E.M."/>
            <person name="Rohde M."/>
            <person name="Abt B."/>
            <person name="Verbarg S."/>
            <person name="Goker M."/>
            <person name="Bristow J."/>
            <person name="Eisen J.A."/>
            <person name="Markowitz V."/>
            <person name="Hugenholtz P."/>
            <person name="Kyrpides N.C."/>
            <person name="Klenk H.P."/>
            <person name="Woyke T."/>
        </authorList>
    </citation>
    <scope>NUCLEOTIDE SEQUENCE [LARGE SCALE GENOMIC DNA]</scope>
    <source>
        <strain evidence="5">ATCC 35100 / DSM 5205 / JP2</strain>
    </source>
</reference>
<dbReference type="Proteomes" id="UP000005317">
    <property type="component" value="Unassembled WGS sequence"/>
</dbReference>
<dbReference type="Pfam" id="PF00753">
    <property type="entry name" value="Lactamase_B"/>
    <property type="match status" value="1"/>
</dbReference>
<protein>
    <submittedName>
        <fullName evidence="4">Beta-lactamase domain-containing protein</fullName>
    </submittedName>
</protein>